<dbReference type="PIRSF" id="PIRSF000729">
    <property type="entry name" value="GK"/>
    <property type="match status" value="1"/>
</dbReference>
<dbReference type="UniPathway" id="UPA00098">
    <property type="reaction ID" value="UER00359"/>
</dbReference>
<name>A0A084JEF8_9CLOT</name>
<keyword evidence="1 8" id="KW-0963">Cytoplasm</keyword>
<keyword evidence="4 8" id="KW-0808">Transferase</keyword>
<dbReference type="Pfam" id="PF00696">
    <property type="entry name" value="AA_kinase"/>
    <property type="match status" value="1"/>
</dbReference>
<dbReference type="PANTHER" id="PTHR43654">
    <property type="entry name" value="GLUTAMATE 5-KINASE"/>
    <property type="match status" value="1"/>
</dbReference>
<evidence type="ECO:0000313" key="10">
    <source>
        <dbReference type="EMBL" id="KEZ87342.1"/>
    </source>
</evidence>
<keyword evidence="7 8" id="KW-0067">ATP-binding</keyword>
<evidence type="ECO:0000256" key="8">
    <source>
        <dbReference type="HAMAP-Rule" id="MF_00456"/>
    </source>
</evidence>
<feature type="binding site" evidence="8">
    <location>
        <position position="16"/>
    </location>
    <ligand>
        <name>ATP</name>
        <dbReference type="ChEBI" id="CHEBI:30616"/>
    </ligand>
</feature>
<reference evidence="10 11" key="1">
    <citation type="submission" date="2014-07" db="EMBL/GenBank/DDBJ databases">
        <title>Draft genome of Clostridium sulfidigenes 113A isolated from sediments associated with methane hydrate from Krishna Godavari basin.</title>
        <authorList>
            <person name="Honkalas V.S."/>
            <person name="Dabir A.P."/>
            <person name="Arora P."/>
            <person name="Dhakephalkar P.K."/>
        </authorList>
    </citation>
    <scope>NUCLEOTIDE SEQUENCE [LARGE SCALE GENOMIC DNA]</scope>
    <source>
        <strain evidence="10 11">113A</strain>
    </source>
</reference>
<dbReference type="eggNOG" id="COG0263">
    <property type="taxonomic scope" value="Bacteria"/>
</dbReference>
<dbReference type="InterPro" id="IPR001057">
    <property type="entry name" value="Glu/AcGlu_kinase"/>
</dbReference>
<dbReference type="STRING" id="318464.IO99_05865"/>
<keyword evidence="11" id="KW-1185">Reference proteome</keyword>
<dbReference type="AlphaFoldDB" id="A0A084JEF8"/>
<dbReference type="HAMAP" id="MF_00456">
    <property type="entry name" value="ProB"/>
    <property type="match status" value="1"/>
</dbReference>
<dbReference type="GO" id="GO:0005524">
    <property type="term" value="F:ATP binding"/>
    <property type="evidence" value="ECO:0007669"/>
    <property type="project" value="UniProtKB-KW"/>
</dbReference>
<dbReference type="InterPro" id="IPR019797">
    <property type="entry name" value="Glutamate_5-kinase_CS"/>
</dbReference>
<accession>A0A084JEF8</accession>
<dbReference type="PRINTS" id="PR00474">
    <property type="entry name" value="GLU5KINASE"/>
</dbReference>
<organism evidence="10 11">
    <name type="scientific">Clostridium sulfidigenes</name>
    <dbReference type="NCBI Taxonomy" id="318464"/>
    <lineage>
        <taxon>Bacteria</taxon>
        <taxon>Bacillati</taxon>
        <taxon>Bacillota</taxon>
        <taxon>Clostridia</taxon>
        <taxon>Eubacteriales</taxon>
        <taxon>Clostridiaceae</taxon>
        <taxon>Clostridium</taxon>
    </lineage>
</organism>
<proteinExistence type="inferred from homology"/>
<dbReference type="GO" id="GO:0005829">
    <property type="term" value="C:cytosol"/>
    <property type="evidence" value="ECO:0007669"/>
    <property type="project" value="TreeGrafter"/>
</dbReference>
<evidence type="ECO:0000256" key="6">
    <source>
        <dbReference type="ARBA" id="ARBA00022777"/>
    </source>
</evidence>
<feature type="binding site" evidence="8">
    <location>
        <position position="159"/>
    </location>
    <ligand>
        <name>substrate</name>
    </ligand>
</feature>
<sequence>MKYRENIKNSRRIIIKIGTSTLTYDNGNINLRRIEKIAMSISDLINSGKEIILVTSGSIGVGVSKMNLKERPKTIREKQAAASVGQVALMNIYSKLFGEYGYSVGQILLTRDIIECERSRNNVANTFETLLECGIIPIVNENDSVSIDEIENISRFGDNDNLAAIVSTIVDANLLIILSDIDGFYDSNPRTNKDANLIKEVKYITEEVLNFAEGAGSNLGTGGMETKIHAAKLVTDNGTNMILANGKDPSKLIDILNGDDVGTLFLRKER</sequence>
<feature type="binding site" evidence="8">
    <location>
        <position position="143"/>
    </location>
    <ligand>
        <name>substrate</name>
    </ligand>
</feature>
<dbReference type="SUPFAM" id="SSF53633">
    <property type="entry name" value="Carbamate kinase-like"/>
    <property type="match status" value="1"/>
</dbReference>
<evidence type="ECO:0000256" key="4">
    <source>
        <dbReference type="ARBA" id="ARBA00022679"/>
    </source>
</evidence>
<comment type="function">
    <text evidence="8">Catalyzes the transfer of a phosphate group to glutamate to form L-glutamate 5-phosphate.</text>
</comment>
<keyword evidence="3 8" id="KW-0641">Proline biosynthesis</keyword>
<dbReference type="InterPro" id="IPR036393">
    <property type="entry name" value="AceGlu_kinase-like_sf"/>
</dbReference>
<dbReference type="Gene3D" id="3.40.1160.10">
    <property type="entry name" value="Acetylglutamate kinase-like"/>
    <property type="match status" value="1"/>
</dbReference>
<comment type="caution">
    <text evidence="10">The sequence shown here is derived from an EMBL/GenBank/DDBJ whole genome shotgun (WGS) entry which is preliminary data.</text>
</comment>
<keyword evidence="5 8" id="KW-0547">Nucleotide-binding</keyword>
<dbReference type="NCBIfam" id="TIGR01027">
    <property type="entry name" value="proB"/>
    <property type="match status" value="1"/>
</dbReference>
<feature type="binding site" evidence="8">
    <location>
        <position position="56"/>
    </location>
    <ligand>
        <name>substrate</name>
    </ligand>
</feature>
<keyword evidence="2 8" id="KW-0028">Amino-acid biosynthesis</keyword>
<evidence type="ECO:0000256" key="3">
    <source>
        <dbReference type="ARBA" id="ARBA00022650"/>
    </source>
</evidence>
<gene>
    <name evidence="8" type="primary">proB</name>
    <name evidence="10" type="ORF">IO99_05865</name>
</gene>
<protein>
    <recommendedName>
        <fullName evidence="8">Glutamate 5-kinase</fullName>
        <ecNumber evidence="8">2.7.2.11</ecNumber>
    </recommendedName>
    <alternativeName>
        <fullName evidence="8">Gamma-glutamyl kinase</fullName>
        <shortName evidence="8">GK</shortName>
    </alternativeName>
</protein>
<dbReference type="PANTHER" id="PTHR43654:SF1">
    <property type="entry name" value="ISOPENTENYL PHOSPHATE KINASE"/>
    <property type="match status" value="1"/>
</dbReference>
<dbReference type="Proteomes" id="UP000028542">
    <property type="component" value="Unassembled WGS sequence"/>
</dbReference>
<evidence type="ECO:0000256" key="5">
    <source>
        <dbReference type="ARBA" id="ARBA00022741"/>
    </source>
</evidence>
<evidence type="ECO:0000256" key="2">
    <source>
        <dbReference type="ARBA" id="ARBA00022605"/>
    </source>
</evidence>
<dbReference type="EC" id="2.7.2.11" evidence="8"/>
<evidence type="ECO:0000313" key="11">
    <source>
        <dbReference type="Proteomes" id="UP000028542"/>
    </source>
</evidence>
<comment type="subcellular location">
    <subcellularLocation>
        <location evidence="8">Cytoplasm</location>
    </subcellularLocation>
</comment>
<evidence type="ECO:0000259" key="9">
    <source>
        <dbReference type="Pfam" id="PF00696"/>
    </source>
</evidence>
<dbReference type="InterPro" id="IPR005715">
    <property type="entry name" value="Glu_5kinase/COase_Synthase"/>
</dbReference>
<dbReference type="PROSITE" id="PS00902">
    <property type="entry name" value="GLUTAMATE_5_KINASE"/>
    <property type="match status" value="1"/>
</dbReference>
<dbReference type="GO" id="GO:0055129">
    <property type="term" value="P:L-proline biosynthetic process"/>
    <property type="evidence" value="ECO:0007669"/>
    <property type="project" value="UniProtKB-UniRule"/>
</dbReference>
<dbReference type="CDD" id="cd04242">
    <property type="entry name" value="AAK_G5K_ProB"/>
    <property type="match status" value="1"/>
</dbReference>
<evidence type="ECO:0000256" key="1">
    <source>
        <dbReference type="ARBA" id="ARBA00022490"/>
    </source>
</evidence>
<dbReference type="EMBL" id="JPMD01000013">
    <property type="protein sequence ID" value="KEZ87342.1"/>
    <property type="molecule type" value="Genomic_DNA"/>
</dbReference>
<keyword evidence="6 8" id="KW-0418">Kinase</keyword>
<comment type="catalytic activity">
    <reaction evidence="8">
        <text>L-glutamate + ATP = L-glutamyl 5-phosphate + ADP</text>
        <dbReference type="Rhea" id="RHEA:14877"/>
        <dbReference type="ChEBI" id="CHEBI:29985"/>
        <dbReference type="ChEBI" id="CHEBI:30616"/>
        <dbReference type="ChEBI" id="CHEBI:58274"/>
        <dbReference type="ChEBI" id="CHEBI:456216"/>
        <dbReference type="EC" id="2.7.2.11"/>
    </reaction>
</comment>
<dbReference type="InterPro" id="IPR001048">
    <property type="entry name" value="Asp/Glu/Uridylate_kinase"/>
</dbReference>
<dbReference type="FunFam" id="3.40.1160.10:FF:000018">
    <property type="entry name" value="Glutamate 5-kinase"/>
    <property type="match status" value="1"/>
</dbReference>
<feature type="binding site" evidence="8">
    <location>
        <begin position="179"/>
        <end position="180"/>
    </location>
    <ligand>
        <name>ATP</name>
        <dbReference type="ChEBI" id="CHEBI:30616"/>
    </ligand>
</feature>
<comment type="pathway">
    <text evidence="8">Amino-acid biosynthesis; L-proline biosynthesis; L-glutamate 5-semialdehyde from L-glutamate: step 1/2.</text>
</comment>
<feature type="binding site" evidence="8">
    <location>
        <begin position="221"/>
        <end position="227"/>
    </location>
    <ligand>
        <name>ATP</name>
        <dbReference type="ChEBI" id="CHEBI:30616"/>
    </ligand>
</feature>
<feature type="domain" description="Aspartate/glutamate/uridylate kinase" evidence="9">
    <location>
        <begin position="12"/>
        <end position="245"/>
    </location>
</feature>
<comment type="similarity">
    <text evidence="8">Belongs to the glutamate 5-kinase family.</text>
</comment>
<dbReference type="InterPro" id="IPR011529">
    <property type="entry name" value="Glu_5kinase"/>
</dbReference>
<evidence type="ECO:0000256" key="7">
    <source>
        <dbReference type="ARBA" id="ARBA00022840"/>
    </source>
</evidence>
<dbReference type="RefSeq" id="WP_035131243.1">
    <property type="nucleotide sequence ID" value="NZ_JPMD01000013.1"/>
</dbReference>
<dbReference type="GO" id="GO:0004349">
    <property type="term" value="F:glutamate 5-kinase activity"/>
    <property type="evidence" value="ECO:0007669"/>
    <property type="project" value="UniProtKB-UniRule"/>
</dbReference>
<dbReference type="InterPro" id="IPR041739">
    <property type="entry name" value="G5K_ProB"/>
</dbReference>